<evidence type="ECO:0000313" key="3">
    <source>
        <dbReference type="EMBL" id="CAD8180067.1"/>
    </source>
</evidence>
<proteinExistence type="predicted"/>
<accession>A0A8S1VTN8</accession>
<feature type="region of interest" description="Disordered" evidence="2">
    <location>
        <begin position="408"/>
        <end position="545"/>
    </location>
</feature>
<organism evidence="3 4">
    <name type="scientific">Paramecium pentaurelia</name>
    <dbReference type="NCBI Taxonomy" id="43138"/>
    <lineage>
        <taxon>Eukaryota</taxon>
        <taxon>Sar</taxon>
        <taxon>Alveolata</taxon>
        <taxon>Ciliophora</taxon>
        <taxon>Intramacronucleata</taxon>
        <taxon>Oligohymenophorea</taxon>
        <taxon>Peniculida</taxon>
        <taxon>Parameciidae</taxon>
        <taxon>Paramecium</taxon>
    </lineage>
</organism>
<dbReference type="Proteomes" id="UP000689195">
    <property type="component" value="Unassembled WGS sequence"/>
</dbReference>
<evidence type="ECO:0000313" key="4">
    <source>
        <dbReference type="Proteomes" id="UP000689195"/>
    </source>
</evidence>
<dbReference type="OrthoDB" id="309435at2759"/>
<reference evidence="3" key="1">
    <citation type="submission" date="2021-01" db="EMBL/GenBank/DDBJ databases">
        <authorList>
            <consortium name="Genoscope - CEA"/>
            <person name="William W."/>
        </authorList>
    </citation>
    <scope>NUCLEOTIDE SEQUENCE</scope>
</reference>
<dbReference type="EMBL" id="CAJJDO010000073">
    <property type="protein sequence ID" value="CAD8180067.1"/>
    <property type="molecule type" value="Genomic_DNA"/>
</dbReference>
<feature type="coiled-coil region" evidence="1">
    <location>
        <begin position="878"/>
        <end position="996"/>
    </location>
</feature>
<feature type="compositionally biased region" description="Basic and acidic residues" evidence="2">
    <location>
        <begin position="408"/>
        <end position="535"/>
    </location>
</feature>
<feature type="coiled-coil region" evidence="1">
    <location>
        <begin position="628"/>
        <end position="845"/>
    </location>
</feature>
<name>A0A8S1VTN8_9CILI</name>
<sequence>MQQITPEFIKQCLLTATDYKNTRLIKQALQDNQEHTFEIICNTIKEVLNWDPIKNFHPPMAKLYALRLSKDLIDIFNMRFVNLFEALTLESLKYYAEYGGPNNDPNRGTNLFGENMEKDIRQIGMSLVRLALECIHAWAQFFPSTPLGSPTKFIQLYNEIKNKGYQFPAWTYYKEDFVKSHQSEKYSQVVDLLNSSQQQQEQRHFLESVKDQPMKQVNNVPQNNPPISQTPVGQTPGNPKLNIVQKSNLVIQRCHDLINEVGDICSHNLNCDPKLFDRLKDEAIAKNQEMDILVNELIDQDEEDLAAEVMLEMDNLQTLEKDLNALNQKTNQEFRRKYMKNRPDYALQQYQIQQQQEQQRRQAAEQQEAERLARIKQQAIIDESEKERLKQIKQRELDQENQRKQEILKKQKEDEEIKEKQRQEQEKKKREEEEEKEKQKQEEQKKKEKQEQDLKEKEEKEKKLKEEEEQMKLKKKLEEEEREKKIKEDQEQMKQKKKLEEEENQRKQKQHEEELKKQREHEEEQKRINQEEINKKYQQQENQIVLNNSDEKKALELIGANKFQHSQIQSQGGDQPQFKTSQFQHPLDRSQIQMKIQKPISHSSLGLNPQPQIKKINGDLSGAPDLIQENKQQMNQFEKKQLEILQQQVENLQRDKGQLQKQLEEEENRNKKLKEDVYQLNGGGNRISEDLKSLQTKFDQLQQEKILIQNQLTSTQQQFNEYKSNSERLKQQQKDQNDLELNNYKIERQQLFSEKQALLRQLDQMKAQSTNHVEIQDKQFQNEQMIAQYKREIENLKQEKEIIQKNLQKEIDLSKIKLNDQQSFSDTLNNQLNIYKTQLEKSQKDYLILQESQKRSNDELLQQVFEARRENLATKQQLNSIQLQYSDKEAEYKQLQQSYQAVQKENQQLKKNLESAQQQIDQFIQKNMDNRSSTLLQQKLQQKLDEIDKLKEDHKIILKEKDEYYKQRIDDLTQDRQKLQKDVFELQQQAQQNQLATIEAIQKQNQLQQKMPPKNHSKSQVSELESIQHQQNNQQIEISEVQGKANLSIKEVNAGIDNNPIVQVQCPIAVFKHFPKNKKFYPEQVPQKSKNINLECLDLIFPYSSPEDYFNNKPQKQRKGKVIQSNQNFDDISHLNKDNLTFYKQRCLGSQGILYEEYGLQFGLLYSTQVSQNKAYFTYGLYISNTQGVKQDFTVQFLEVEKFQQFWASPQEFIKTLDEDSNDLIEILIGSNKIPQQILTLQISHYETHPFQIYIPNHICQQIIYREIKVNEFKNKWKQYITNQIRTPLLNLNKGVMKDIYNFQKQIPKIIILNNNKVNDFELGIDEIKLGGLGYFLDIQFLIKFEILPNDKICIYLSFESKFNTKRQILEQILNGYAFILGDGKSL</sequence>
<dbReference type="PANTHER" id="PTHR23197:SF11">
    <property type="entry name" value="RE03558P"/>
    <property type="match status" value="1"/>
</dbReference>
<evidence type="ECO:0000256" key="2">
    <source>
        <dbReference type="SAM" id="MobiDB-lite"/>
    </source>
</evidence>
<gene>
    <name evidence="3" type="ORF">PPENT_87.1.T0730138</name>
</gene>
<feature type="compositionally biased region" description="Polar residues" evidence="2">
    <location>
        <begin position="536"/>
        <end position="545"/>
    </location>
</feature>
<protein>
    <submittedName>
        <fullName evidence="3">Uncharacterized protein</fullName>
    </submittedName>
</protein>
<keyword evidence="1" id="KW-0175">Coiled coil</keyword>
<feature type="region of interest" description="Disordered" evidence="2">
    <location>
        <begin position="565"/>
        <end position="585"/>
    </location>
</feature>
<keyword evidence="4" id="KW-1185">Reference proteome</keyword>
<evidence type="ECO:0000256" key="1">
    <source>
        <dbReference type="SAM" id="Coils"/>
    </source>
</evidence>
<comment type="caution">
    <text evidence="3">The sequence shown here is derived from an EMBL/GenBank/DDBJ whole genome shotgun (WGS) entry which is preliminary data.</text>
</comment>
<dbReference type="PANTHER" id="PTHR23197">
    <property type="entry name" value="TARSH-RELATED FIBRONECTIN DOMAIN-CONTAINING"/>
    <property type="match status" value="1"/>
</dbReference>